<dbReference type="AlphaFoldDB" id="A0A2H3BVR8"/>
<protein>
    <submittedName>
        <fullName evidence="1">Uncharacterized protein</fullName>
    </submittedName>
</protein>
<keyword evidence="2" id="KW-1185">Reference proteome</keyword>
<name>A0A2H3BVR8_9AGAR</name>
<sequence length="213" mass="24119">MPHWRCLRYFALSWTRPTWQAPHVRSNLGSVIATTASSPGRGGTCLEKPSGKSLPFTELHEETLRIWFNNSALILSIDEGVGEISAAARALILGIYPGPSLGRTLKVKLCPGLPVQSTQCTWWYNRQWRPEKGKYIPKPLENLSLRLLASRRPVMSTDRKRCVPRVNARDVNTQHKSEFCGRRRAGEDSEKQWEYTGSASIQNVETEVRESNE</sequence>
<reference evidence="2" key="1">
    <citation type="journal article" date="2017" name="Nat. Ecol. Evol.">
        <title>Genome expansion and lineage-specific genetic innovations in the forest pathogenic fungi Armillaria.</title>
        <authorList>
            <person name="Sipos G."/>
            <person name="Prasanna A.N."/>
            <person name="Walter M.C."/>
            <person name="O'Connor E."/>
            <person name="Balint B."/>
            <person name="Krizsan K."/>
            <person name="Kiss B."/>
            <person name="Hess J."/>
            <person name="Varga T."/>
            <person name="Slot J."/>
            <person name="Riley R."/>
            <person name="Boka B."/>
            <person name="Rigling D."/>
            <person name="Barry K."/>
            <person name="Lee J."/>
            <person name="Mihaltcheva S."/>
            <person name="LaButti K."/>
            <person name="Lipzen A."/>
            <person name="Waldron R."/>
            <person name="Moloney N.M."/>
            <person name="Sperisen C."/>
            <person name="Kredics L."/>
            <person name="Vagvoelgyi C."/>
            <person name="Patrignani A."/>
            <person name="Fitzpatrick D."/>
            <person name="Nagy I."/>
            <person name="Doyle S."/>
            <person name="Anderson J.B."/>
            <person name="Grigoriev I.V."/>
            <person name="Gueldener U."/>
            <person name="Muensterkoetter M."/>
            <person name="Nagy L.G."/>
        </authorList>
    </citation>
    <scope>NUCLEOTIDE SEQUENCE [LARGE SCALE GENOMIC DNA]</scope>
    <source>
        <strain evidence="2">28-4</strain>
    </source>
</reference>
<dbReference type="EMBL" id="KZ293437">
    <property type="protein sequence ID" value="PBK67146.1"/>
    <property type="molecule type" value="Genomic_DNA"/>
</dbReference>
<evidence type="ECO:0000313" key="2">
    <source>
        <dbReference type="Proteomes" id="UP000218334"/>
    </source>
</evidence>
<evidence type="ECO:0000313" key="1">
    <source>
        <dbReference type="EMBL" id="PBK67146.1"/>
    </source>
</evidence>
<accession>A0A2H3BVR8</accession>
<organism evidence="1 2">
    <name type="scientific">Armillaria solidipes</name>
    <dbReference type="NCBI Taxonomy" id="1076256"/>
    <lineage>
        <taxon>Eukaryota</taxon>
        <taxon>Fungi</taxon>
        <taxon>Dikarya</taxon>
        <taxon>Basidiomycota</taxon>
        <taxon>Agaricomycotina</taxon>
        <taxon>Agaricomycetes</taxon>
        <taxon>Agaricomycetidae</taxon>
        <taxon>Agaricales</taxon>
        <taxon>Marasmiineae</taxon>
        <taxon>Physalacriaceae</taxon>
        <taxon>Armillaria</taxon>
    </lineage>
</organism>
<proteinExistence type="predicted"/>
<gene>
    <name evidence="1" type="ORF">ARMSODRAFT_976861</name>
</gene>
<dbReference type="Proteomes" id="UP000218334">
    <property type="component" value="Unassembled WGS sequence"/>
</dbReference>